<evidence type="ECO:0000256" key="4">
    <source>
        <dbReference type="ARBA" id="ARBA00022490"/>
    </source>
</evidence>
<dbReference type="FunFam" id="2.40.50.140:FF:000045">
    <property type="entry name" value="Phenylalanine--tRNA ligase beta subunit"/>
    <property type="match status" value="1"/>
</dbReference>
<dbReference type="InterPro" id="IPR036690">
    <property type="entry name" value="Fdx_antiC-bd_sf"/>
</dbReference>
<dbReference type="InterPro" id="IPR045864">
    <property type="entry name" value="aa-tRNA-synth_II/BPL/LPL"/>
</dbReference>
<feature type="binding site" evidence="15">
    <location>
        <position position="465"/>
    </location>
    <ligand>
        <name>Mg(2+)</name>
        <dbReference type="ChEBI" id="CHEBI:18420"/>
        <note>shared with alpha subunit</note>
    </ligand>
</feature>
<dbReference type="InterPro" id="IPR004532">
    <property type="entry name" value="Phe-tRNA-ligase_IIc_bsu_bact"/>
</dbReference>
<dbReference type="PROSITE" id="PS50886">
    <property type="entry name" value="TRBD"/>
    <property type="match status" value="1"/>
</dbReference>
<dbReference type="InterPro" id="IPR033714">
    <property type="entry name" value="tRNA_bind_bactPheRS"/>
</dbReference>
<dbReference type="Proteomes" id="UP000632498">
    <property type="component" value="Unassembled WGS sequence"/>
</dbReference>
<dbReference type="SUPFAM" id="SSF50249">
    <property type="entry name" value="Nucleic acid-binding proteins"/>
    <property type="match status" value="1"/>
</dbReference>
<dbReference type="SUPFAM" id="SSF55681">
    <property type="entry name" value="Class II aaRS and biotin synthetases"/>
    <property type="match status" value="1"/>
</dbReference>
<keyword evidence="12 15" id="KW-0648">Protein biosynthesis</keyword>
<dbReference type="EMBL" id="BMHV01000009">
    <property type="protein sequence ID" value="GGF62085.1"/>
    <property type="molecule type" value="Genomic_DNA"/>
</dbReference>
<dbReference type="Gene3D" id="3.50.40.10">
    <property type="entry name" value="Phenylalanyl-trna Synthetase, Chain B, domain 3"/>
    <property type="match status" value="1"/>
</dbReference>
<evidence type="ECO:0000256" key="3">
    <source>
        <dbReference type="ARBA" id="ARBA00011209"/>
    </source>
</evidence>
<feature type="domain" description="FDX-ACB" evidence="18">
    <location>
        <begin position="709"/>
        <end position="802"/>
    </location>
</feature>
<proteinExistence type="inferred from homology"/>
<comment type="cofactor">
    <cofactor evidence="15">
        <name>Mg(2+)</name>
        <dbReference type="ChEBI" id="CHEBI:18420"/>
    </cofactor>
    <text evidence="15">Binds 2 magnesium ions per tetramer.</text>
</comment>
<dbReference type="InterPro" id="IPR009061">
    <property type="entry name" value="DNA-bd_dom_put_sf"/>
</dbReference>
<evidence type="ECO:0000256" key="6">
    <source>
        <dbReference type="ARBA" id="ARBA00022598"/>
    </source>
</evidence>
<dbReference type="InterPro" id="IPR041616">
    <property type="entry name" value="PheRS_beta_core"/>
</dbReference>
<evidence type="ECO:0000259" key="17">
    <source>
        <dbReference type="PROSITE" id="PS50886"/>
    </source>
</evidence>
<dbReference type="InterPro" id="IPR020825">
    <property type="entry name" value="Phe-tRNA_synthase-like_B3/B4"/>
</dbReference>
<evidence type="ECO:0000256" key="13">
    <source>
        <dbReference type="ARBA" id="ARBA00023146"/>
    </source>
</evidence>
<feature type="binding site" evidence="15">
    <location>
        <position position="455"/>
    </location>
    <ligand>
        <name>Mg(2+)</name>
        <dbReference type="ChEBI" id="CHEBI:18420"/>
        <note>shared with alpha subunit</note>
    </ligand>
</feature>
<evidence type="ECO:0000313" key="21">
    <source>
        <dbReference type="Proteomes" id="UP000632498"/>
    </source>
</evidence>
<dbReference type="InterPro" id="IPR012340">
    <property type="entry name" value="NA-bd_OB-fold"/>
</dbReference>
<dbReference type="Gene3D" id="3.30.930.10">
    <property type="entry name" value="Bira Bifunctional Protein, Domain 2"/>
    <property type="match status" value="1"/>
</dbReference>
<dbReference type="RefSeq" id="WP_188663404.1">
    <property type="nucleotide sequence ID" value="NZ_BMHV01000009.1"/>
</dbReference>
<dbReference type="NCBIfam" id="NF045760">
    <property type="entry name" value="YtpR"/>
    <property type="match status" value="1"/>
</dbReference>
<dbReference type="GO" id="GO:0009328">
    <property type="term" value="C:phenylalanine-tRNA ligase complex"/>
    <property type="evidence" value="ECO:0007669"/>
    <property type="project" value="TreeGrafter"/>
</dbReference>
<keyword evidence="11 16" id="KW-0694">RNA-binding</keyword>
<dbReference type="EC" id="6.1.1.20" evidence="15"/>
<dbReference type="Pfam" id="PF03147">
    <property type="entry name" value="FDX-ACB"/>
    <property type="match status" value="1"/>
</dbReference>
<dbReference type="Pfam" id="PF01588">
    <property type="entry name" value="tRNA_bind"/>
    <property type="match status" value="1"/>
</dbReference>
<dbReference type="GO" id="GO:0005524">
    <property type="term" value="F:ATP binding"/>
    <property type="evidence" value="ECO:0007669"/>
    <property type="project" value="UniProtKB-UniRule"/>
</dbReference>
<dbReference type="PROSITE" id="PS51447">
    <property type="entry name" value="FDX_ACB"/>
    <property type="match status" value="1"/>
</dbReference>
<dbReference type="CDD" id="cd02796">
    <property type="entry name" value="tRNA_bind_bactPheRS"/>
    <property type="match status" value="1"/>
</dbReference>
<dbReference type="NCBIfam" id="TIGR00472">
    <property type="entry name" value="pheT_bact"/>
    <property type="match status" value="1"/>
</dbReference>
<reference evidence="20" key="2">
    <citation type="submission" date="2020-09" db="EMBL/GenBank/DDBJ databases">
        <authorList>
            <person name="Sun Q."/>
            <person name="Zhou Y."/>
        </authorList>
    </citation>
    <scope>NUCLEOTIDE SEQUENCE</scope>
    <source>
        <strain evidence="20">CGMCC 1.15254</strain>
    </source>
</reference>
<comment type="similarity">
    <text evidence="2 15">Belongs to the phenylalanyl-tRNA synthetase beta subunit family. Type 1 subfamily.</text>
</comment>
<dbReference type="InterPro" id="IPR045060">
    <property type="entry name" value="Phe-tRNA-ligase_IIc_bsu"/>
</dbReference>
<evidence type="ECO:0000313" key="20">
    <source>
        <dbReference type="EMBL" id="GGF62085.1"/>
    </source>
</evidence>
<dbReference type="GO" id="GO:0000049">
    <property type="term" value="F:tRNA binding"/>
    <property type="evidence" value="ECO:0007669"/>
    <property type="project" value="UniProtKB-UniRule"/>
</dbReference>
<feature type="binding site" evidence="15">
    <location>
        <position position="464"/>
    </location>
    <ligand>
        <name>Mg(2+)</name>
        <dbReference type="ChEBI" id="CHEBI:18420"/>
        <note>shared with alpha subunit</note>
    </ligand>
</feature>
<comment type="caution">
    <text evidence="15">Lacks conserved residue(s) required for the propagation of feature annotation.</text>
</comment>
<dbReference type="AlphaFoldDB" id="A0A917BX11"/>
<evidence type="ECO:0000259" key="19">
    <source>
        <dbReference type="PROSITE" id="PS51483"/>
    </source>
</evidence>
<keyword evidence="7 15" id="KW-0479">Metal-binding</keyword>
<dbReference type="CDD" id="cd00769">
    <property type="entry name" value="PheRS_beta_core"/>
    <property type="match status" value="1"/>
</dbReference>
<evidence type="ECO:0000256" key="11">
    <source>
        <dbReference type="ARBA" id="ARBA00022884"/>
    </source>
</evidence>
<keyword evidence="8 15" id="KW-0547">Nucleotide-binding</keyword>
<keyword evidence="10 15" id="KW-0460">Magnesium</keyword>
<dbReference type="Pfam" id="PF03483">
    <property type="entry name" value="B3_4"/>
    <property type="match status" value="1"/>
</dbReference>
<dbReference type="SUPFAM" id="SSF46955">
    <property type="entry name" value="Putative DNA-binding domain"/>
    <property type="match status" value="1"/>
</dbReference>
<dbReference type="FunFam" id="3.30.56.10:FF:000002">
    <property type="entry name" value="Phenylalanine--tRNA ligase beta subunit"/>
    <property type="match status" value="1"/>
</dbReference>
<keyword evidence="13 15" id="KW-0030">Aminoacyl-tRNA synthetase</keyword>
<gene>
    <name evidence="15 20" type="primary">pheT</name>
    <name evidence="20" type="ORF">GCM10011332_14910</name>
</gene>
<evidence type="ECO:0000256" key="15">
    <source>
        <dbReference type="HAMAP-Rule" id="MF_00283"/>
    </source>
</evidence>
<dbReference type="SMART" id="SM00873">
    <property type="entry name" value="B3_4"/>
    <property type="match status" value="1"/>
</dbReference>
<evidence type="ECO:0000256" key="5">
    <source>
        <dbReference type="ARBA" id="ARBA00022555"/>
    </source>
</evidence>
<evidence type="ECO:0000259" key="18">
    <source>
        <dbReference type="PROSITE" id="PS51447"/>
    </source>
</evidence>
<reference evidence="20" key="1">
    <citation type="journal article" date="2014" name="Int. J. Syst. Evol. Microbiol.">
        <title>Complete genome sequence of Corynebacterium casei LMG S-19264T (=DSM 44701T), isolated from a smear-ripened cheese.</title>
        <authorList>
            <consortium name="US DOE Joint Genome Institute (JGI-PGF)"/>
            <person name="Walter F."/>
            <person name="Albersmeier A."/>
            <person name="Kalinowski J."/>
            <person name="Ruckert C."/>
        </authorList>
    </citation>
    <scope>NUCLEOTIDE SEQUENCE</scope>
    <source>
        <strain evidence="20">CGMCC 1.15254</strain>
    </source>
</reference>
<keyword evidence="9 15" id="KW-0067">ATP-binding</keyword>
<sequence length="803" mass="87384">MKFTLSWLLEHLETDKTCDEIVEKLSMIGLEVEGVEDRSKGLETFKVAEILTAERHPDADKLQLLKVFDGEKEYQVVCGAPNARAGLKGVFATSGSYIPGLDVTLKPTKIRGVDSQGMMMSEAEMNLSDSHDGIVDLPGDVEVGARAIDIMGLSDPIIEIAITPNRGDCAGVRGIARDLAATGFGTLKPINTDPVKGMYESPIKIHLHNPADGAKACPQFAGRYIRGVKNGPSPKWLQDKLLAVGLRPISALVDVTNYFSQGLCRPLHVFDADKLNGDVHVRLAKEGETLKALDEKEYTLDADMTVVCDDTTPHALGGIMGGEASGCQDDTTNVFLECALFDPIRTAMTGRKLDILSDARYRFERGVDEAGVVDMTEMATRLILELCGGEASDLVIAGEEPQWQRTITLRKARVKQLTGVDVPESDMVRILDVLGCKLEDKGDTFDVQPPSWRSDIELEACLVEEIIRVYGYEHIEEVSLVRETNLPGIAYTPMQIKRDISRRTLVSRGLSEAVTYAFLPEKQAKLFGWSDENLRLTNPISKDLEIMRPSLLPNLLAACQRNNDRGLPNGCLFEVGPQFDGDTADKQPVVVCGVRTGQTGPRNWAQAPRRFDVFDAKADAMAVLEAAGAKVESLQVDPEGAPAHYHPGRSGALKLGPKNTLAYFGELHPGTLKKMGYKGIAVGFEIYLDAIPATKSKKTGALRPVLELSAFQSVERDFAFVVDRDVPAAKIIQSAKTADKKLISDVTIFDVYEGENVEAGKKSVAISITLQPTTDTLTDEQIQTVSDNVVASVAKNTGGELRG</sequence>
<dbReference type="InterPro" id="IPR005121">
    <property type="entry name" value="Fdx_antiC-bd"/>
</dbReference>
<dbReference type="InterPro" id="IPR005146">
    <property type="entry name" value="B3/B4_tRNA-bd"/>
</dbReference>
<feature type="domain" description="TRNA-binding" evidence="17">
    <location>
        <begin position="39"/>
        <end position="148"/>
    </location>
</feature>
<dbReference type="GO" id="GO:0000287">
    <property type="term" value="F:magnesium ion binding"/>
    <property type="evidence" value="ECO:0007669"/>
    <property type="project" value="UniProtKB-UniRule"/>
</dbReference>
<dbReference type="Pfam" id="PF17759">
    <property type="entry name" value="tRNA_synthFbeta"/>
    <property type="match status" value="1"/>
</dbReference>
<dbReference type="SUPFAM" id="SSF56037">
    <property type="entry name" value="PheT/TilS domain"/>
    <property type="match status" value="1"/>
</dbReference>
<evidence type="ECO:0000256" key="14">
    <source>
        <dbReference type="ARBA" id="ARBA00049255"/>
    </source>
</evidence>
<dbReference type="InterPro" id="IPR002547">
    <property type="entry name" value="tRNA-bd_dom"/>
</dbReference>
<evidence type="ECO:0000256" key="9">
    <source>
        <dbReference type="ARBA" id="ARBA00022840"/>
    </source>
</evidence>
<protein>
    <recommendedName>
        <fullName evidence="15">Phenylalanine--tRNA ligase beta subunit</fullName>
        <ecNumber evidence="15">6.1.1.20</ecNumber>
    </recommendedName>
    <alternativeName>
        <fullName evidence="15">Phenylalanyl-tRNA synthetase beta subunit</fullName>
        <shortName evidence="15">PheRS</shortName>
    </alternativeName>
</protein>
<keyword evidence="21" id="KW-1185">Reference proteome</keyword>
<dbReference type="PROSITE" id="PS51483">
    <property type="entry name" value="B5"/>
    <property type="match status" value="1"/>
</dbReference>
<dbReference type="Pfam" id="PF03484">
    <property type="entry name" value="B5"/>
    <property type="match status" value="1"/>
</dbReference>
<comment type="catalytic activity">
    <reaction evidence="14 15">
        <text>tRNA(Phe) + L-phenylalanine + ATP = L-phenylalanyl-tRNA(Phe) + AMP + diphosphate + H(+)</text>
        <dbReference type="Rhea" id="RHEA:19413"/>
        <dbReference type="Rhea" id="RHEA-COMP:9668"/>
        <dbReference type="Rhea" id="RHEA-COMP:9699"/>
        <dbReference type="ChEBI" id="CHEBI:15378"/>
        <dbReference type="ChEBI" id="CHEBI:30616"/>
        <dbReference type="ChEBI" id="CHEBI:33019"/>
        <dbReference type="ChEBI" id="CHEBI:58095"/>
        <dbReference type="ChEBI" id="CHEBI:78442"/>
        <dbReference type="ChEBI" id="CHEBI:78531"/>
        <dbReference type="ChEBI" id="CHEBI:456215"/>
        <dbReference type="EC" id="6.1.1.20"/>
    </reaction>
</comment>
<keyword evidence="4 15" id="KW-0963">Cytoplasm</keyword>
<evidence type="ECO:0000256" key="12">
    <source>
        <dbReference type="ARBA" id="ARBA00022917"/>
    </source>
</evidence>
<evidence type="ECO:0000256" key="2">
    <source>
        <dbReference type="ARBA" id="ARBA00008653"/>
    </source>
</evidence>
<dbReference type="Gene3D" id="3.30.70.380">
    <property type="entry name" value="Ferrodoxin-fold anticodon-binding domain"/>
    <property type="match status" value="1"/>
</dbReference>
<dbReference type="Gene3D" id="2.40.50.140">
    <property type="entry name" value="Nucleic acid-binding proteins"/>
    <property type="match status" value="1"/>
</dbReference>
<accession>A0A917BX11</accession>
<dbReference type="GO" id="GO:0006432">
    <property type="term" value="P:phenylalanyl-tRNA aminoacylation"/>
    <property type="evidence" value="ECO:0007669"/>
    <property type="project" value="UniProtKB-UniRule"/>
</dbReference>
<dbReference type="PANTHER" id="PTHR10947:SF0">
    <property type="entry name" value="PHENYLALANINE--TRNA LIGASE BETA SUBUNIT"/>
    <property type="match status" value="1"/>
</dbReference>
<evidence type="ECO:0000256" key="1">
    <source>
        <dbReference type="ARBA" id="ARBA00004496"/>
    </source>
</evidence>
<dbReference type="SMART" id="SM00896">
    <property type="entry name" value="FDX-ACB"/>
    <property type="match status" value="1"/>
</dbReference>
<evidence type="ECO:0000256" key="7">
    <source>
        <dbReference type="ARBA" id="ARBA00022723"/>
    </source>
</evidence>
<organism evidence="20 21">
    <name type="scientific">Terasakiella brassicae</name>
    <dbReference type="NCBI Taxonomy" id="1634917"/>
    <lineage>
        <taxon>Bacteria</taxon>
        <taxon>Pseudomonadati</taxon>
        <taxon>Pseudomonadota</taxon>
        <taxon>Alphaproteobacteria</taxon>
        <taxon>Rhodospirillales</taxon>
        <taxon>Terasakiellaceae</taxon>
        <taxon>Terasakiella</taxon>
    </lineage>
</organism>
<dbReference type="PANTHER" id="PTHR10947">
    <property type="entry name" value="PHENYLALANYL-TRNA SYNTHETASE BETA CHAIN AND LEUCINE-RICH REPEAT-CONTAINING PROTEIN 47"/>
    <property type="match status" value="1"/>
</dbReference>
<name>A0A917BX11_9PROT</name>
<dbReference type="HAMAP" id="MF_00283">
    <property type="entry name" value="Phe_tRNA_synth_beta1"/>
    <property type="match status" value="1"/>
</dbReference>
<dbReference type="GO" id="GO:0004826">
    <property type="term" value="F:phenylalanine-tRNA ligase activity"/>
    <property type="evidence" value="ECO:0007669"/>
    <property type="project" value="UniProtKB-UniRule"/>
</dbReference>
<keyword evidence="6 15" id="KW-0436">Ligase</keyword>
<dbReference type="InterPro" id="IPR005147">
    <property type="entry name" value="tRNA_synthase_B5-dom"/>
</dbReference>
<comment type="subunit">
    <text evidence="3 15">Tetramer of two alpha and two beta subunits.</text>
</comment>
<comment type="caution">
    <text evidence="20">The sequence shown here is derived from an EMBL/GenBank/DDBJ whole genome shotgun (WGS) entry which is preliminary data.</text>
</comment>
<evidence type="ECO:0000256" key="16">
    <source>
        <dbReference type="PROSITE-ProRule" id="PRU00209"/>
    </source>
</evidence>
<dbReference type="FunFam" id="3.30.70.380:FF:000001">
    <property type="entry name" value="Phenylalanine--tRNA ligase beta subunit"/>
    <property type="match status" value="1"/>
</dbReference>
<dbReference type="SMART" id="SM00874">
    <property type="entry name" value="B5"/>
    <property type="match status" value="1"/>
</dbReference>
<dbReference type="SUPFAM" id="SSF54991">
    <property type="entry name" value="Anticodon-binding domain of PheRS"/>
    <property type="match status" value="1"/>
</dbReference>
<feature type="domain" description="B5" evidence="19">
    <location>
        <begin position="402"/>
        <end position="477"/>
    </location>
</feature>
<evidence type="ECO:0000256" key="10">
    <source>
        <dbReference type="ARBA" id="ARBA00022842"/>
    </source>
</evidence>
<keyword evidence="5 16" id="KW-0820">tRNA-binding</keyword>
<dbReference type="Gene3D" id="3.30.56.10">
    <property type="match status" value="2"/>
</dbReference>
<comment type="subcellular location">
    <subcellularLocation>
        <location evidence="1 15">Cytoplasm</location>
    </subcellularLocation>
</comment>
<evidence type="ECO:0000256" key="8">
    <source>
        <dbReference type="ARBA" id="ARBA00022741"/>
    </source>
</evidence>